<dbReference type="Proteomes" id="UP000323632">
    <property type="component" value="Unassembled WGS sequence"/>
</dbReference>
<dbReference type="AlphaFoldDB" id="A0A5M6CHP4"/>
<feature type="signal peptide" evidence="1">
    <location>
        <begin position="1"/>
        <end position="24"/>
    </location>
</feature>
<dbReference type="PROSITE" id="PS51257">
    <property type="entry name" value="PROKAR_LIPOPROTEIN"/>
    <property type="match status" value="1"/>
</dbReference>
<keyword evidence="1" id="KW-0732">Signal</keyword>
<proteinExistence type="predicted"/>
<evidence type="ECO:0008006" key="4">
    <source>
        <dbReference type="Google" id="ProtNLM"/>
    </source>
</evidence>
<evidence type="ECO:0000313" key="3">
    <source>
        <dbReference type="Proteomes" id="UP000323632"/>
    </source>
</evidence>
<feature type="chain" id="PRO_5024322295" description="Lipoprotein" evidence="1">
    <location>
        <begin position="25"/>
        <end position="228"/>
    </location>
</feature>
<accession>A0A5M6CHP4</accession>
<dbReference type="EMBL" id="VWSH01000002">
    <property type="protein sequence ID" value="KAA5534506.1"/>
    <property type="molecule type" value="Genomic_DNA"/>
</dbReference>
<name>A0A5M6CHP4_9BACT</name>
<keyword evidence="3" id="KW-1185">Reference proteome</keyword>
<evidence type="ECO:0000256" key="1">
    <source>
        <dbReference type="SAM" id="SignalP"/>
    </source>
</evidence>
<dbReference type="RefSeq" id="WP_150032186.1">
    <property type="nucleotide sequence ID" value="NZ_VWSH01000002.1"/>
</dbReference>
<protein>
    <recommendedName>
        <fullName evidence="4">Lipoprotein</fullName>
    </recommendedName>
</protein>
<sequence length="228" mass="25462">MNKKKIIYALCFGMALLFAGSCRDNTEEKPPTGSVVEKMSGISANIQYINKTKKDEKDVLDSTDFNKADFSLVKERIMRLSTCVGSYCSDTANYCGNDTCLQKIKDCHTIDSITFERLTGYGGNGHAVFRYNAGIGDLLRTADCRKYIKLTCSAISYSIDTVSTVNATLPNTAHYSVALWQQIAKNPIDSVEVFKAIYDPTTKKYLIPFKVYFSGGKWEVYDVSNDYP</sequence>
<evidence type="ECO:0000313" key="2">
    <source>
        <dbReference type="EMBL" id="KAA5534506.1"/>
    </source>
</evidence>
<comment type="caution">
    <text evidence="2">The sequence shown here is derived from an EMBL/GenBank/DDBJ whole genome shotgun (WGS) entry which is preliminary data.</text>
</comment>
<gene>
    <name evidence="2" type="ORF">F0919_07750</name>
</gene>
<organism evidence="2 3">
    <name type="scientific">Taibaiella lutea</name>
    <dbReference type="NCBI Taxonomy" id="2608001"/>
    <lineage>
        <taxon>Bacteria</taxon>
        <taxon>Pseudomonadati</taxon>
        <taxon>Bacteroidota</taxon>
        <taxon>Chitinophagia</taxon>
        <taxon>Chitinophagales</taxon>
        <taxon>Chitinophagaceae</taxon>
        <taxon>Taibaiella</taxon>
    </lineage>
</organism>
<reference evidence="2 3" key="1">
    <citation type="submission" date="2019-09" db="EMBL/GenBank/DDBJ databases">
        <title>Genome sequence and assembly of Taibaiella sp.</title>
        <authorList>
            <person name="Chhetri G."/>
        </authorList>
    </citation>
    <scope>NUCLEOTIDE SEQUENCE [LARGE SCALE GENOMIC DNA]</scope>
    <source>
        <strain evidence="2 3">KVB11</strain>
    </source>
</reference>